<dbReference type="PROSITE" id="PS50003">
    <property type="entry name" value="PH_DOMAIN"/>
    <property type="match status" value="1"/>
</dbReference>
<dbReference type="InterPro" id="IPR050729">
    <property type="entry name" value="Rho-GAP"/>
</dbReference>
<feature type="region of interest" description="Disordered" evidence="2">
    <location>
        <begin position="637"/>
        <end position="668"/>
    </location>
</feature>
<dbReference type="GO" id="GO:0005938">
    <property type="term" value="C:cell cortex"/>
    <property type="evidence" value="ECO:0007669"/>
    <property type="project" value="UniProtKB-ARBA"/>
</dbReference>
<dbReference type="EMBL" id="NAJL01000021">
    <property type="protein sequence ID" value="TKA27776.1"/>
    <property type="molecule type" value="Genomic_DNA"/>
</dbReference>
<evidence type="ECO:0000313" key="6">
    <source>
        <dbReference type="Proteomes" id="UP000308549"/>
    </source>
</evidence>
<comment type="caution">
    <text evidence="5">The sequence shown here is derived from an EMBL/GenBank/DDBJ whole genome shotgun (WGS) entry which is preliminary data.</text>
</comment>
<feature type="region of interest" description="Disordered" evidence="2">
    <location>
        <begin position="1000"/>
        <end position="1083"/>
    </location>
</feature>
<dbReference type="SUPFAM" id="SSF48350">
    <property type="entry name" value="GTPase activation domain, GAP"/>
    <property type="match status" value="1"/>
</dbReference>
<evidence type="ECO:0000259" key="4">
    <source>
        <dbReference type="PROSITE" id="PS50238"/>
    </source>
</evidence>
<feature type="compositionally biased region" description="Polar residues" evidence="2">
    <location>
        <begin position="131"/>
        <end position="140"/>
    </location>
</feature>
<feature type="compositionally biased region" description="Pro residues" evidence="2">
    <location>
        <begin position="654"/>
        <end position="664"/>
    </location>
</feature>
<feature type="compositionally biased region" description="Basic and acidic residues" evidence="2">
    <location>
        <begin position="1490"/>
        <end position="1499"/>
    </location>
</feature>
<feature type="compositionally biased region" description="Low complexity" evidence="2">
    <location>
        <begin position="27"/>
        <end position="45"/>
    </location>
</feature>
<dbReference type="InterPro" id="IPR036871">
    <property type="entry name" value="PX_dom_sf"/>
</dbReference>
<feature type="compositionally biased region" description="Basic residues" evidence="2">
    <location>
        <begin position="528"/>
        <end position="537"/>
    </location>
</feature>
<feature type="region of interest" description="Disordered" evidence="2">
    <location>
        <begin position="599"/>
        <end position="620"/>
    </location>
</feature>
<dbReference type="InterPro" id="IPR001849">
    <property type="entry name" value="PH_domain"/>
</dbReference>
<evidence type="ECO:0008006" key="7">
    <source>
        <dbReference type="Google" id="ProtNLM"/>
    </source>
</evidence>
<dbReference type="FunFam" id="2.30.29.30:FF:000452">
    <property type="entry name" value="Rho GTPase activator (Bem3)"/>
    <property type="match status" value="1"/>
</dbReference>
<organism evidence="5 6">
    <name type="scientific">Salinomyces thailandicus</name>
    <dbReference type="NCBI Taxonomy" id="706561"/>
    <lineage>
        <taxon>Eukaryota</taxon>
        <taxon>Fungi</taxon>
        <taxon>Dikarya</taxon>
        <taxon>Ascomycota</taxon>
        <taxon>Pezizomycotina</taxon>
        <taxon>Dothideomycetes</taxon>
        <taxon>Dothideomycetidae</taxon>
        <taxon>Mycosphaerellales</taxon>
        <taxon>Teratosphaeriaceae</taxon>
        <taxon>Salinomyces</taxon>
    </lineage>
</organism>
<dbReference type="SMART" id="SM00233">
    <property type="entry name" value="PH"/>
    <property type="match status" value="1"/>
</dbReference>
<feature type="compositionally biased region" description="Polar residues" evidence="2">
    <location>
        <begin position="372"/>
        <end position="387"/>
    </location>
</feature>
<dbReference type="Pfam" id="PF00169">
    <property type="entry name" value="PH"/>
    <property type="match status" value="1"/>
</dbReference>
<feature type="compositionally biased region" description="Low complexity" evidence="2">
    <location>
        <begin position="83"/>
        <end position="94"/>
    </location>
</feature>
<dbReference type="GO" id="GO:0005096">
    <property type="term" value="F:GTPase activator activity"/>
    <property type="evidence" value="ECO:0007669"/>
    <property type="project" value="UniProtKB-KW"/>
</dbReference>
<dbReference type="Gene3D" id="1.10.555.10">
    <property type="entry name" value="Rho GTPase activation protein"/>
    <property type="match status" value="1"/>
</dbReference>
<dbReference type="PROSITE" id="PS50238">
    <property type="entry name" value="RHOGAP"/>
    <property type="match status" value="1"/>
</dbReference>
<dbReference type="SUPFAM" id="SSF50729">
    <property type="entry name" value="PH domain-like"/>
    <property type="match status" value="1"/>
</dbReference>
<name>A0A4U0U0C5_9PEZI</name>
<feature type="compositionally biased region" description="Low complexity" evidence="2">
    <location>
        <begin position="152"/>
        <end position="166"/>
    </location>
</feature>
<dbReference type="Gene3D" id="2.30.29.30">
    <property type="entry name" value="Pleckstrin-homology domain (PH domain)/Phosphotyrosine-binding domain (PTB)"/>
    <property type="match status" value="1"/>
</dbReference>
<dbReference type="OrthoDB" id="185175at2759"/>
<evidence type="ECO:0000256" key="2">
    <source>
        <dbReference type="SAM" id="MobiDB-lite"/>
    </source>
</evidence>
<feature type="compositionally biased region" description="Basic and acidic residues" evidence="2">
    <location>
        <begin position="1"/>
        <end position="12"/>
    </location>
</feature>
<feature type="region of interest" description="Disordered" evidence="2">
    <location>
        <begin position="1"/>
        <end position="216"/>
    </location>
</feature>
<evidence type="ECO:0000256" key="1">
    <source>
        <dbReference type="ARBA" id="ARBA00022468"/>
    </source>
</evidence>
<feature type="compositionally biased region" description="Polar residues" evidence="2">
    <location>
        <begin position="404"/>
        <end position="431"/>
    </location>
</feature>
<keyword evidence="1" id="KW-0343">GTPase activation</keyword>
<feature type="compositionally biased region" description="Polar residues" evidence="2">
    <location>
        <begin position="707"/>
        <end position="717"/>
    </location>
</feature>
<dbReference type="InterPro" id="IPR000198">
    <property type="entry name" value="RhoGAP_dom"/>
</dbReference>
<feature type="compositionally biased region" description="Polar residues" evidence="2">
    <location>
        <begin position="200"/>
        <end position="209"/>
    </location>
</feature>
<feature type="region of interest" description="Disordered" evidence="2">
    <location>
        <begin position="682"/>
        <end position="718"/>
    </location>
</feature>
<evidence type="ECO:0000259" key="3">
    <source>
        <dbReference type="PROSITE" id="PS50003"/>
    </source>
</evidence>
<dbReference type="GO" id="GO:0007165">
    <property type="term" value="P:signal transduction"/>
    <property type="evidence" value="ECO:0007669"/>
    <property type="project" value="InterPro"/>
</dbReference>
<feature type="compositionally biased region" description="Basic and acidic residues" evidence="2">
    <location>
        <begin position="493"/>
        <end position="522"/>
    </location>
</feature>
<feature type="compositionally biased region" description="Polar residues" evidence="2">
    <location>
        <begin position="1022"/>
        <end position="1032"/>
    </location>
</feature>
<sequence>MPTPKAADDPVHSSRPAHFTHPPPGTTPTSSSNTTFTTSTRASRPVPSPLQASTSARSVTDVSSPLSPRIPGFPSRGAQSHDTVPTTTTPLLPVERVRAPNPGKRAANNPELEAIRYAATRDALREKGRQTPATGQTRNVSAPVLAGGQQFSSPPTSPTMSAASSRPTHRADLRGNDGRSIMPRTASIDSTVSSVSSSTAGSQRPNGTSAYRVPQESVTSQDAAGLIVSAGSAEAAVVKLLNEKNQAASHNAQLWRLVEKQRSMILGLNKDLEKSLKEKERYKKKVKEQSVQSHSMPLLPSGGQLADSADTEDAVEPPRPADRDSELSAPAPTVATLMRDFSLDSRKVSDASDGASIAAGRSDTPQDAAFVPSSSIPATPKTGSSGDTAARDVDAGSSKGAVAQSANRALVSTATPPISPKATNMPSSPRSSGHPATAIDTKALGSPGQGLSSPKSAIRKAPPAPLQLSPKALAPVTNNFMDASESEYEEDPDSARVDQSARGRRKTREEDDRDRELLETREMQSMSKSKKDKKSKSRPAQQAEMPSDMPSTTAPQPNVVQPPSDSRAAGQASHAAVDPVSIVRQRAQSDAACMLQKSNTAPALMSPGLPMSPRPINKPLNSPMPRAPNKALNSIPLSPRSGVPAGLPLSPRAPRQPIPLPPQTPLTFTSPHLARAETYHQQALVSQSSIGDRLKPSPDMSPELERPSTSSDPNSMSPGEVYKGLMVEQYPELLLPPNALPSIYVKTSSSRMKPSRQSYIAPRMTDESPVLTLAVHERSDKKQLWRVEKTIASLVMLDAQIKSVCSFRDRLPDKALFTGHAPAKIDARRAAVETYLDRMLDSVQDERAAKVVCKFLSSDTLGAEGGDYFRASGEGRPDSPIAKLRPQRAGYLTKRGKNFGGWKARYFVLDGPNLKYFEAPGGAHLGLIKLQNAQIGKQSANVNQNPQEDEDNQFRHAFLVLEPKKKDSSSLVRHVLCAESDVERDAWVDALLQYVDYRSDEDDASNSSKGQQYVRPGPDISSARSPRLQKSMNDLRPTSRPREQEQPGVDPLRAITYDNTVAGEAPTIGPPPTTQKTGTPSPPHDGGFISAAESALSGHPTISGPTNLQVISNTGDWGMRVPPTPSTKEHSKEKKRSMFAAFRGRSSSDLAPSVVSPALATSDSRRQMGIRAVFGVPLAEAVEFAHPADAATELPAVVYRCIEYLTVRRAIAEEGIFRLSGSNAVIKALKDRFNTEGDVNLVADDRNYDIHAVASLMKLYLRELPASILTRELHLDFLQCQEMQGPDKLNTLNVLVNRLPRPNRALLHALSAFLGTIVDNAEVNKMNVRNVGIVFAPTLNVPAPLITAFVEDQAFIFGVPLDEAESPISLADNPVPTLPTDSIRSPRKQLFSDLPTPAYHQTTFQTYGGMVPMQPSYPQPQQQQQLHYHVAPQGEGGFGSLNDALRSPGLPLAQPPQPNTQSDLKTKRMESGITLLSPGAGPQKKPSLSKLREEQGARF</sequence>
<dbReference type="InterPro" id="IPR011993">
    <property type="entry name" value="PH-like_dom_sf"/>
</dbReference>
<feature type="compositionally biased region" description="Basic and acidic residues" evidence="2">
    <location>
        <begin position="341"/>
        <end position="350"/>
    </location>
</feature>
<feature type="domain" description="PH" evidence="3">
    <location>
        <begin position="885"/>
        <end position="996"/>
    </location>
</feature>
<feature type="region of interest" description="Disordered" evidence="2">
    <location>
        <begin position="1432"/>
        <end position="1499"/>
    </location>
</feature>
<dbReference type="SMART" id="SM00324">
    <property type="entry name" value="RhoGAP"/>
    <property type="match status" value="1"/>
</dbReference>
<accession>A0A4U0U0C5</accession>
<dbReference type="PANTHER" id="PTHR23176:SF129">
    <property type="entry name" value="RHO GTPASE ACTIVATING PROTEIN AT 16F, ISOFORM E-RELATED"/>
    <property type="match status" value="1"/>
</dbReference>
<dbReference type="CDD" id="cd13277">
    <property type="entry name" value="PH_Bem3"/>
    <property type="match status" value="1"/>
</dbReference>
<dbReference type="Proteomes" id="UP000308549">
    <property type="component" value="Unassembled WGS sequence"/>
</dbReference>
<dbReference type="PANTHER" id="PTHR23176">
    <property type="entry name" value="RHO/RAC/CDC GTPASE-ACTIVATING PROTEIN"/>
    <property type="match status" value="1"/>
</dbReference>
<dbReference type="GO" id="GO:0035091">
    <property type="term" value="F:phosphatidylinositol binding"/>
    <property type="evidence" value="ECO:0007669"/>
    <property type="project" value="InterPro"/>
</dbReference>
<dbReference type="Gene3D" id="3.30.1520.10">
    <property type="entry name" value="Phox-like domain"/>
    <property type="match status" value="1"/>
</dbReference>
<feature type="compositionally biased region" description="Polar residues" evidence="2">
    <location>
        <begin position="549"/>
        <end position="564"/>
    </location>
</feature>
<keyword evidence="6" id="KW-1185">Reference proteome</keyword>
<dbReference type="InterPro" id="IPR008936">
    <property type="entry name" value="Rho_GTPase_activation_prot"/>
</dbReference>
<gene>
    <name evidence="5" type="ORF">B0A50_04877</name>
</gene>
<reference evidence="5 6" key="1">
    <citation type="submission" date="2017-03" db="EMBL/GenBank/DDBJ databases">
        <title>Genomes of endolithic fungi from Antarctica.</title>
        <authorList>
            <person name="Coleine C."/>
            <person name="Masonjones S."/>
            <person name="Stajich J.E."/>
        </authorList>
    </citation>
    <scope>NUCLEOTIDE SEQUENCE [LARGE SCALE GENOMIC DNA]</scope>
    <source>
        <strain evidence="5 6">CCFEE 6315</strain>
    </source>
</reference>
<protein>
    <recommendedName>
        <fullName evidence="7">RhoGAP-domain-containing protein</fullName>
    </recommendedName>
</protein>
<feature type="domain" description="Rho-GAP" evidence="4">
    <location>
        <begin position="1176"/>
        <end position="1368"/>
    </location>
</feature>
<dbReference type="Pfam" id="PF00620">
    <property type="entry name" value="RhoGAP"/>
    <property type="match status" value="1"/>
</dbReference>
<feature type="region of interest" description="Disordered" evidence="2">
    <location>
        <begin position="1115"/>
        <end position="1136"/>
    </location>
</feature>
<proteinExistence type="predicted"/>
<feature type="compositionally biased region" description="Polar residues" evidence="2">
    <location>
        <begin position="50"/>
        <end position="66"/>
    </location>
</feature>
<evidence type="ECO:0000313" key="5">
    <source>
        <dbReference type="EMBL" id="TKA27776.1"/>
    </source>
</evidence>
<feature type="compositionally biased region" description="Low complexity" evidence="2">
    <location>
        <begin position="190"/>
        <end position="199"/>
    </location>
</feature>
<feature type="compositionally biased region" description="Low complexity" evidence="2">
    <location>
        <begin position="351"/>
        <end position="363"/>
    </location>
</feature>
<feature type="region of interest" description="Disordered" evidence="2">
    <location>
        <begin position="281"/>
        <end position="582"/>
    </location>
</feature>